<gene>
    <name evidence="1" type="ORF">E8E12_009560</name>
</gene>
<dbReference type="OrthoDB" id="5415512at2759"/>
<sequence>MANEEQRKAFAAYMGGGGGGSSSASAGQPIPQYPGLVANPASQYLFNVSFICSMEESSPSDRRPSDKVKLRVKVNLRTSSQCLQPPPPTGYNVGWRCTDPNASSISGAMAPTQLNGSSVAHSNDKRVDEHFSYHYQAGTEAPTRVEEQTVPVLLCHTCRSSVHLVQVRGSSNSVPRLHQHVREPQGPAIEKRLKSGGQGAQFGAVRATSVYNHIHAPTEL</sequence>
<evidence type="ECO:0000313" key="2">
    <source>
        <dbReference type="Proteomes" id="UP000758155"/>
    </source>
</evidence>
<proteinExistence type="predicted"/>
<evidence type="ECO:0000313" key="1">
    <source>
        <dbReference type="EMBL" id="KAF3046454.1"/>
    </source>
</evidence>
<reference evidence="1" key="1">
    <citation type="submission" date="2019-04" db="EMBL/GenBank/DDBJ databases">
        <title>Sequencing of skin fungus with MAO and IRED activity.</title>
        <authorList>
            <person name="Marsaioli A.J."/>
            <person name="Bonatto J.M.C."/>
            <person name="Reis Junior O."/>
        </authorList>
    </citation>
    <scope>NUCLEOTIDE SEQUENCE</scope>
    <source>
        <strain evidence="1">28M1</strain>
    </source>
</reference>
<dbReference type="EMBL" id="SWKV01000004">
    <property type="protein sequence ID" value="KAF3046454.1"/>
    <property type="molecule type" value="Genomic_DNA"/>
</dbReference>
<name>A0A9P4WZG6_9PLEO</name>
<keyword evidence="2" id="KW-1185">Reference proteome</keyword>
<organism evidence="1 2">
    <name type="scientific">Didymella heteroderae</name>
    <dbReference type="NCBI Taxonomy" id="1769908"/>
    <lineage>
        <taxon>Eukaryota</taxon>
        <taxon>Fungi</taxon>
        <taxon>Dikarya</taxon>
        <taxon>Ascomycota</taxon>
        <taxon>Pezizomycotina</taxon>
        <taxon>Dothideomycetes</taxon>
        <taxon>Pleosporomycetidae</taxon>
        <taxon>Pleosporales</taxon>
        <taxon>Pleosporineae</taxon>
        <taxon>Didymellaceae</taxon>
        <taxon>Didymella</taxon>
    </lineage>
</organism>
<protein>
    <submittedName>
        <fullName evidence="1">Uncharacterized protein</fullName>
    </submittedName>
</protein>
<dbReference type="AlphaFoldDB" id="A0A9P4WZG6"/>
<comment type="caution">
    <text evidence="1">The sequence shown here is derived from an EMBL/GenBank/DDBJ whole genome shotgun (WGS) entry which is preliminary data.</text>
</comment>
<dbReference type="Proteomes" id="UP000758155">
    <property type="component" value="Unassembled WGS sequence"/>
</dbReference>
<accession>A0A9P4WZG6</accession>